<proteinExistence type="predicted"/>
<reference evidence="1" key="1">
    <citation type="submission" date="2020-10" db="EMBL/GenBank/DDBJ databases">
        <title>Taxonomic study of unclassified bacteria belonging to the class Ktedonobacteria.</title>
        <authorList>
            <person name="Yabe S."/>
            <person name="Wang C.M."/>
            <person name="Zheng Y."/>
            <person name="Sakai Y."/>
            <person name="Cavaletti L."/>
            <person name="Monciardini P."/>
            <person name="Donadio S."/>
        </authorList>
    </citation>
    <scope>NUCLEOTIDE SEQUENCE</scope>
    <source>
        <strain evidence="1">ID150040</strain>
    </source>
</reference>
<dbReference type="Proteomes" id="UP000597444">
    <property type="component" value="Unassembled WGS sequence"/>
</dbReference>
<sequence length="212" mass="23277">MKLSDASGWSESVAVAQPMQKVLDYKLSRLIMHAIGAVLAAPYDNAWRAWLAFPNECEQAMLIEGFLVIDLPEEVILCEHGWLQQKDGSIIDPTILVQPLPPGARVFYVAGVQRTRLEVAVLLGKPQQFPAVRSDPRFGEDGMGHPQYRAAFLAARDHCLLRARLGSPPKEIIFLLAQEPDANLTQEVIGGKLILETQGKEPSEGGGDVERA</sequence>
<organism evidence="1 2">
    <name type="scientific">Reticulibacter mediterranei</name>
    <dbReference type="NCBI Taxonomy" id="2778369"/>
    <lineage>
        <taxon>Bacteria</taxon>
        <taxon>Bacillati</taxon>
        <taxon>Chloroflexota</taxon>
        <taxon>Ktedonobacteria</taxon>
        <taxon>Ktedonobacterales</taxon>
        <taxon>Reticulibacteraceae</taxon>
        <taxon>Reticulibacter</taxon>
    </lineage>
</organism>
<keyword evidence="2" id="KW-1185">Reference proteome</keyword>
<evidence type="ECO:0000313" key="1">
    <source>
        <dbReference type="EMBL" id="GHO98661.1"/>
    </source>
</evidence>
<dbReference type="EMBL" id="BNJK01000002">
    <property type="protein sequence ID" value="GHO98661.1"/>
    <property type="molecule type" value="Genomic_DNA"/>
</dbReference>
<dbReference type="AlphaFoldDB" id="A0A8J3J0L7"/>
<dbReference type="RefSeq" id="WP_220209367.1">
    <property type="nucleotide sequence ID" value="NZ_BNJK01000002.1"/>
</dbReference>
<name>A0A8J3J0L7_9CHLR</name>
<gene>
    <name evidence="1" type="ORF">KSF_087090</name>
</gene>
<accession>A0A8J3J0L7</accession>
<evidence type="ECO:0000313" key="2">
    <source>
        <dbReference type="Proteomes" id="UP000597444"/>
    </source>
</evidence>
<comment type="caution">
    <text evidence="1">The sequence shown here is derived from an EMBL/GenBank/DDBJ whole genome shotgun (WGS) entry which is preliminary data.</text>
</comment>
<protein>
    <submittedName>
        <fullName evidence="1">Uncharacterized protein</fullName>
    </submittedName>
</protein>